<protein>
    <submittedName>
        <fullName evidence="10">Fungal transcriptional regulatory protein, N-terminal</fullName>
    </submittedName>
</protein>
<keyword evidence="8" id="KW-0812">Transmembrane</keyword>
<dbReference type="PROSITE" id="PS50048">
    <property type="entry name" value="ZN2_CY6_FUNGAL_2"/>
    <property type="match status" value="1"/>
</dbReference>
<dbReference type="SMART" id="SM00066">
    <property type="entry name" value="GAL4"/>
    <property type="match status" value="1"/>
</dbReference>
<organism evidence="10 11">
    <name type="scientific">Penicillium camemberti (strain FM 013)</name>
    <dbReference type="NCBI Taxonomy" id="1429867"/>
    <lineage>
        <taxon>Eukaryota</taxon>
        <taxon>Fungi</taxon>
        <taxon>Dikarya</taxon>
        <taxon>Ascomycota</taxon>
        <taxon>Pezizomycotina</taxon>
        <taxon>Eurotiomycetes</taxon>
        <taxon>Eurotiomycetidae</taxon>
        <taxon>Eurotiales</taxon>
        <taxon>Aspergillaceae</taxon>
        <taxon>Penicillium</taxon>
    </lineage>
</organism>
<keyword evidence="6" id="KW-0539">Nucleus</keyword>
<keyword evidence="2" id="KW-0862">Zinc</keyword>
<proteinExistence type="predicted"/>
<dbReference type="PANTHER" id="PTHR31779">
    <property type="entry name" value="2-NITROPROPANE DIOXYGENASE FAMILY, PUTATIVE (AFU_ORTHOLOGUE AFUA_2G17430)-RELATED"/>
    <property type="match status" value="1"/>
</dbReference>
<dbReference type="GO" id="GO:0009410">
    <property type="term" value="P:response to xenobiotic stimulus"/>
    <property type="evidence" value="ECO:0007669"/>
    <property type="project" value="TreeGrafter"/>
</dbReference>
<evidence type="ECO:0000256" key="8">
    <source>
        <dbReference type="SAM" id="Phobius"/>
    </source>
</evidence>
<accession>A0A0G4P6P9</accession>
<evidence type="ECO:0000256" key="1">
    <source>
        <dbReference type="ARBA" id="ARBA00022723"/>
    </source>
</evidence>
<keyword evidence="4" id="KW-0238">DNA-binding</keyword>
<name>A0A0G4P6P9_PENC3</name>
<evidence type="ECO:0000256" key="7">
    <source>
        <dbReference type="SAM" id="MobiDB-lite"/>
    </source>
</evidence>
<feature type="transmembrane region" description="Helical" evidence="8">
    <location>
        <begin position="37"/>
        <end position="57"/>
    </location>
</feature>
<dbReference type="Pfam" id="PF00172">
    <property type="entry name" value="Zn_clus"/>
    <property type="match status" value="1"/>
</dbReference>
<dbReference type="PANTHER" id="PTHR31779:SF6">
    <property type="entry name" value="SNOAL-LIKE DOMAIN-CONTAINING PROTEIN"/>
    <property type="match status" value="1"/>
</dbReference>
<keyword evidence="1" id="KW-0479">Metal-binding</keyword>
<sequence length="647" mass="70497">MKDLSYFASSGVLDGQELDQSQAFRHQYLLNEVLAPVPVYLILGFEVHTLVIVMSTITGKRKRARKACIPCHQRKRKCDAEYPCGTCTTYGYNCRYADHETTGVVGGGIQAPLQAERVDVNGGDSMVSPVAAISRTPDSRSYVAQDPRGASWSTNSPTVVAGASAATTTTATTPAGIFDEHKSRYAGASAAMAFPHILGVALGSDSLPKMHSFAYNFGVRPEEASNVHGSLAKLISEDDLGFFSGVYFSVMAPIGDYIDPRIYAQRCRDYYHGSSSTAVTFGALAAGVAALGSFLSPNKYPGESRLVEYAKAILEDPASIRMLGIDYIIAGAMRVFYLRATTRPNNAWVVSCTIMHLCEAAGLHEEENIKKMASVAGAAIVGHDADRLRRIFWISWAGHNMLSYEYDRSSVRFGAVTCQAIIPIAGSVADQFVQIAQIIPSPNSPFQLECKPPTPGEELFERLRALDKLKVTHPFLIVTKADVAFCFYRRIYQLKIGIPDEIIQLVINSGNAAVEAAEQLVNQGFLFWNVIGGVFQYACILLAIDTPAASVHIAAAFKGLENLVKAADTGMTRRALSMARHLLSLNMAKKRRELAQLEAVEASYESFQAQPEPEANTGVPDMGWGDDWDQFLIEPYLSMLGPDIQLQ</sequence>
<dbReference type="SUPFAM" id="SSF57701">
    <property type="entry name" value="Zn2/Cys6 DNA-binding domain"/>
    <property type="match status" value="1"/>
</dbReference>
<evidence type="ECO:0000259" key="9">
    <source>
        <dbReference type="PROSITE" id="PS50048"/>
    </source>
</evidence>
<dbReference type="GO" id="GO:0003677">
    <property type="term" value="F:DNA binding"/>
    <property type="evidence" value="ECO:0007669"/>
    <property type="project" value="UniProtKB-KW"/>
</dbReference>
<dbReference type="InterPro" id="IPR001138">
    <property type="entry name" value="Zn2Cys6_DnaBD"/>
</dbReference>
<dbReference type="InterPro" id="IPR052478">
    <property type="entry name" value="Metabolite_Synth_Reg"/>
</dbReference>
<dbReference type="PROSITE" id="PS00463">
    <property type="entry name" value="ZN2_CY6_FUNGAL_1"/>
    <property type="match status" value="1"/>
</dbReference>
<feature type="transmembrane region" description="Helical" evidence="8">
    <location>
        <begin position="270"/>
        <end position="295"/>
    </location>
</feature>
<dbReference type="Gene3D" id="4.10.240.10">
    <property type="entry name" value="Zn(2)-C6 fungal-type DNA-binding domain"/>
    <property type="match status" value="1"/>
</dbReference>
<dbReference type="EMBL" id="HG793139">
    <property type="protein sequence ID" value="CRL22001.1"/>
    <property type="molecule type" value="Genomic_DNA"/>
</dbReference>
<dbReference type="GO" id="GO:0000981">
    <property type="term" value="F:DNA-binding transcription factor activity, RNA polymerase II-specific"/>
    <property type="evidence" value="ECO:0007669"/>
    <property type="project" value="InterPro"/>
</dbReference>
<feature type="region of interest" description="Disordered" evidence="7">
    <location>
        <begin position="138"/>
        <end position="157"/>
    </location>
</feature>
<feature type="domain" description="Zn(2)-C6 fungal-type" evidence="9">
    <location>
        <begin position="67"/>
        <end position="96"/>
    </location>
</feature>
<dbReference type="CDD" id="cd00067">
    <property type="entry name" value="GAL4"/>
    <property type="match status" value="1"/>
</dbReference>
<evidence type="ECO:0000256" key="5">
    <source>
        <dbReference type="ARBA" id="ARBA00023163"/>
    </source>
</evidence>
<evidence type="ECO:0000256" key="6">
    <source>
        <dbReference type="ARBA" id="ARBA00023242"/>
    </source>
</evidence>
<evidence type="ECO:0000256" key="3">
    <source>
        <dbReference type="ARBA" id="ARBA00023015"/>
    </source>
</evidence>
<evidence type="ECO:0000256" key="4">
    <source>
        <dbReference type="ARBA" id="ARBA00023125"/>
    </source>
</evidence>
<keyword evidence="8" id="KW-1133">Transmembrane helix</keyword>
<dbReference type="AlphaFoldDB" id="A0A0G4P6P9"/>
<evidence type="ECO:0000313" key="11">
    <source>
        <dbReference type="Proteomes" id="UP000053732"/>
    </source>
</evidence>
<keyword evidence="8" id="KW-0472">Membrane</keyword>
<keyword evidence="3" id="KW-0805">Transcription regulation</keyword>
<reference evidence="10 11" key="1">
    <citation type="journal article" date="2014" name="Nat. Commun.">
        <title>Multiple recent horizontal transfers of a large genomic region in cheese making fungi.</title>
        <authorList>
            <person name="Cheeseman K."/>
            <person name="Ropars J."/>
            <person name="Renault P."/>
            <person name="Dupont J."/>
            <person name="Gouzy J."/>
            <person name="Branca A."/>
            <person name="Abraham A.L."/>
            <person name="Ceppi M."/>
            <person name="Conseiller E."/>
            <person name="Debuchy R."/>
            <person name="Malagnac F."/>
            <person name="Goarin A."/>
            <person name="Silar P."/>
            <person name="Lacoste S."/>
            <person name="Sallet E."/>
            <person name="Bensimon A."/>
            <person name="Giraud T."/>
            <person name="Brygoo Y."/>
        </authorList>
    </citation>
    <scope>NUCLEOTIDE SEQUENCE [LARGE SCALE GENOMIC DNA]</scope>
    <source>
        <strain evidence="11">FM 013</strain>
    </source>
</reference>
<evidence type="ECO:0000256" key="2">
    <source>
        <dbReference type="ARBA" id="ARBA00022833"/>
    </source>
</evidence>
<keyword evidence="11" id="KW-1185">Reference proteome</keyword>
<dbReference type="GO" id="GO:0008270">
    <property type="term" value="F:zinc ion binding"/>
    <property type="evidence" value="ECO:0007669"/>
    <property type="project" value="InterPro"/>
</dbReference>
<gene>
    <name evidence="10" type="ORF">PCAMFM013_S006g000541</name>
</gene>
<dbReference type="Proteomes" id="UP000053732">
    <property type="component" value="Unassembled WGS sequence"/>
</dbReference>
<keyword evidence="5" id="KW-0804">Transcription</keyword>
<evidence type="ECO:0000313" key="10">
    <source>
        <dbReference type="EMBL" id="CRL22001.1"/>
    </source>
</evidence>
<dbReference type="CDD" id="cd12148">
    <property type="entry name" value="fungal_TF_MHR"/>
    <property type="match status" value="1"/>
</dbReference>
<dbReference type="InterPro" id="IPR036864">
    <property type="entry name" value="Zn2-C6_fun-type_DNA-bd_sf"/>
</dbReference>